<evidence type="ECO:0000256" key="2">
    <source>
        <dbReference type="ARBA" id="ARBA00022692"/>
    </source>
</evidence>
<evidence type="ECO:0000256" key="5">
    <source>
        <dbReference type="ARBA" id="ARBA00023180"/>
    </source>
</evidence>
<accession>A0AAV6UUS0</accession>
<feature type="transmembrane region" description="Helical" evidence="7">
    <location>
        <begin position="616"/>
        <end position="637"/>
    </location>
</feature>
<sequence length="879" mass="99324">AYTCSSHTKASEPCFVAESYDVHDTVSDWVFLGTETVHNLQSCLLDSAVSALLQWNGKLFREKKNSSKRTASPSASTIPPNKKLHNSSFSKSPTMWRLSLTILLLTASSETYAQQEECDSGPPLDVLPLAHRKIVNEQTTAHLVGLFDVHEGKNCHLLRPGGMEQVLMTIGVLEDRLMGTEVDDIAFDVYDTCTNTSMALLHLVHALSDVKKLKPNCNHKRYVGVIGPMNPQIQEYTENFVRTLNIPYFPLQLTSLRDEIKAIAEVLLDLKWKSVALFSATNSLENEFREEADSRNICITFSSTVVQSSTRDDPYLETKFEEIAATGIQVAVVLGSNIDLHKLYDMALASNSSIQYWLLAGLDTKESMLSFLFGPDHPVILFRKPVINVPNFDRSTVASYEFGGKINRLNLVQSYIEYVNVCFSNGTFGIALDDVRCHGHTFRTQNPQWSIIEETVDNMLGIIKEGGYLGNYTEVMRNFSQSNESNETQNEVEIWTFQHAIGKFSKHKEIQVGHYKEESLLLDKKLLNVLRFAGSNWFKIPEFRCHQNCRAICKNFANISISSDLDNLLNRIYHWKYDTWVTVLVTVAAVGTLIAIGITAYLIIKSCREDFEEGNQITNVILLVAILFSYSCTIIFMLHNDTATCSRRITIVGIAYVSMLAPILARCFLIIAVEMEGIHGHVSGFLQSMLCFFIFAVQVAMAAYYWAMTAVTWRPRPNCMVHMKLTLAYLSYTKFLCLTWLVASPFCIRSRRNNREGLLLHLGSIAVALIWLVWYLLFFLLHPRWNEFVICFGLVSTATAVLVVVFLPKVYRMIVSSASRESGQVSMQPVIFASASSRSPNMSIYESINHGYNPDKDGYVVDTYRDEEDADEHRKMTHL</sequence>
<dbReference type="PANTHER" id="PTHR24060">
    <property type="entry name" value="METABOTROPIC GLUTAMATE RECEPTOR"/>
    <property type="match status" value="1"/>
</dbReference>
<evidence type="ECO:0000256" key="1">
    <source>
        <dbReference type="ARBA" id="ARBA00004141"/>
    </source>
</evidence>
<evidence type="ECO:0000313" key="10">
    <source>
        <dbReference type="Proteomes" id="UP000827092"/>
    </source>
</evidence>
<dbReference type="EMBL" id="JAFNEN010000269">
    <property type="protein sequence ID" value="KAG8187513.1"/>
    <property type="molecule type" value="Genomic_DNA"/>
</dbReference>
<dbReference type="InterPro" id="IPR050726">
    <property type="entry name" value="mGluR"/>
</dbReference>
<protein>
    <recommendedName>
        <fullName evidence="8">G-protein coupled receptors family 3 profile domain-containing protein</fullName>
    </recommendedName>
</protein>
<feature type="transmembrane region" description="Helical" evidence="7">
    <location>
        <begin position="787"/>
        <end position="807"/>
    </location>
</feature>
<name>A0AAV6UUS0_9ARAC</name>
<keyword evidence="5" id="KW-0325">Glycoprotein</keyword>
<dbReference type="AlphaFoldDB" id="A0AAV6UUS0"/>
<dbReference type="GO" id="GO:0016020">
    <property type="term" value="C:membrane"/>
    <property type="evidence" value="ECO:0007669"/>
    <property type="project" value="UniProtKB-SubCell"/>
</dbReference>
<comment type="caution">
    <text evidence="9">The sequence shown here is derived from an EMBL/GenBank/DDBJ whole genome shotgun (WGS) entry which is preliminary data.</text>
</comment>
<feature type="transmembrane region" description="Helical" evidence="7">
    <location>
        <begin position="727"/>
        <end position="746"/>
    </location>
</feature>
<evidence type="ECO:0000313" key="9">
    <source>
        <dbReference type="EMBL" id="KAG8187513.1"/>
    </source>
</evidence>
<feature type="non-terminal residue" evidence="9">
    <location>
        <position position="1"/>
    </location>
</feature>
<feature type="region of interest" description="Disordered" evidence="6">
    <location>
        <begin position="64"/>
        <end position="90"/>
    </location>
</feature>
<feature type="transmembrane region" description="Helical" evidence="7">
    <location>
        <begin position="685"/>
        <end position="707"/>
    </location>
</feature>
<dbReference type="PROSITE" id="PS50259">
    <property type="entry name" value="G_PROTEIN_RECEP_F3_4"/>
    <property type="match status" value="1"/>
</dbReference>
<evidence type="ECO:0000256" key="6">
    <source>
        <dbReference type="SAM" id="MobiDB-lite"/>
    </source>
</evidence>
<keyword evidence="10" id="KW-1185">Reference proteome</keyword>
<dbReference type="InterPro" id="IPR001828">
    <property type="entry name" value="ANF_lig-bd_rcpt"/>
</dbReference>
<dbReference type="Pfam" id="PF01094">
    <property type="entry name" value="ANF_receptor"/>
    <property type="match status" value="1"/>
</dbReference>
<feature type="transmembrane region" description="Helical" evidence="7">
    <location>
        <begin position="580"/>
        <end position="604"/>
    </location>
</feature>
<keyword evidence="4 7" id="KW-0472">Membrane</keyword>
<keyword evidence="2 7" id="KW-0812">Transmembrane</keyword>
<dbReference type="InterPro" id="IPR028082">
    <property type="entry name" value="Peripla_BP_I"/>
</dbReference>
<dbReference type="SUPFAM" id="SSF53822">
    <property type="entry name" value="Periplasmic binding protein-like I"/>
    <property type="match status" value="1"/>
</dbReference>
<dbReference type="Pfam" id="PF00003">
    <property type="entry name" value="7tm_3"/>
    <property type="match status" value="1"/>
</dbReference>
<dbReference type="GO" id="GO:0004930">
    <property type="term" value="F:G protein-coupled receptor activity"/>
    <property type="evidence" value="ECO:0007669"/>
    <property type="project" value="InterPro"/>
</dbReference>
<comment type="subcellular location">
    <subcellularLocation>
        <location evidence="1">Membrane</location>
        <topology evidence="1">Multi-pass membrane protein</topology>
    </subcellularLocation>
</comment>
<gene>
    <name evidence="9" type="ORF">JTE90_019944</name>
</gene>
<feature type="transmembrane region" description="Helical" evidence="7">
    <location>
        <begin position="649"/>
        <end position="673"/>
    </location>
</feature>
<feature type="domain" description="G-protein coupled receptors family 3 profile" evidence="8">
    <location>
        <begin position="580"/>
        <end position="815"/>
    </location>
</feature>
<evidence type="ECO:0000259" key="8">
    <source>
        <dbReference type="PROSITE" id="PS50259"/>
    </source>
</evidence>
<dbReference type="Proteomes" id="UP000827092">
    <property type="component" value="Unassembled WGS sequence"/>
</dbReference>
<reference evidence="9 10" key="1">
    <citation type="journal article" date="2022" name="Nat. Ecol. Evol.">
        <title>A masculinizing supergene underlies an exaggerated male reproductive morph in a spider.</title>
        <authorList>
            <person name="Hendrickx F."/>
            <person name="De Corte Z."/>
            <person name="Sonet G."/>
            <person name="Van Belleghem S.M."/>
            <person name="Kostlbacher S."/>
            <person name="Vangestel C."/>
        </authorList>
    </citation>
    <scope>NUCLEOTIDE SEQUENCE [LARGE SCALE GENOMIC DNA]</scope>
    <source>
        <strain evidence="9">W744_W776</strain>
    </source>
</reference>
<feature type="compositionally biased region" description="Polar residues" evidence="6">
    <location>
        <begin position="68"/>
        <end position="79"/>
    </location>
</feature>
<keyword evidence="3 7" id="KW-1133">Transmembrane helix</keyword>
<dbReference type="Gene3D" id="3.40.50.2300">
    <property type="match status" value="2"/>
</dbReference>
<evidence type="ECO:0000256" key="3">
    <source>
        <dbReference type="ARBA" id="ARBA00022989"/>
    </source>
</evidence>
<feature type="transmembrane region" description="Helical" evidence="7">
    <location>
        <begin position="758"/>
        <end position="781"/>
    </location>
</feature>
<evidence type="ECO:0000256" key="7">
    <source>
        <dbReference type="SAM" id="Phobius"/>
    </source>
</evidence>
<proteinExistence type="predicted"/>
<organism evidence="9 10">
    <name type="scientific">Oedothorax gibbosus</name>
    <dbReference type="NCBI Taxonomy" id="931172"/>
    <lineage>
        <taxon>Eukaryota</taxon>
        <taxon>Metazoa</taxon>
        <taxon>Ecdysozoa</taxon>
        <taxon>Arthropoda</taxon>
        <taxon>Chelicerata</taxon>
        <taxon>Arachnida</taxon>
        <taxon>Araneae</taxon>
        <taxon>Araneomorphae</taxon>
        <taxon>Entelegynae</taxon>
        <taxon>Araneoidea</taxon>
        <taxon>Linyphiidae</taxon>
        <taxon>Erigoninae</taxon>
        <taxon>Oedothorax</taxon>
    </lineage>
</organism>
<evidence type="ECO:0000256" key="4">
    <source>
        <dbReference type="ARBA" id="ARBA00023136"/>
    </source>
</evidence>
<dbReference type="InterPro" id="IPR017978">
    <property type="entry name" value="GPCR_3_C"/>
</dbReference>